<feature type="signal peptide" evidence="7">
    <location>
        <begin position="1"/>
        <end position="18"/>
    </location>
</feature>
<evidence type="ECO:0000256" key="5">
    <source>
        <dbReference type="ARBA" id="ARBA00022898"/>
    </source>
</evidence>
<keyword evidence="4" id="KW-0808">Transferase</keyword>
<sequence>MKLALLLFASLNLFRVASDKLELNPLVYKAEYAVRGFLLDRAMEIEADLRNAESAKKWPFQKIVRCNIGNPAALGQTPPEFAREVLSLVVNQNLLNSIENDDNLKYLFASEIIERARYYSNGMTGGIGAYTDSKGLRIVRDEIVQFIQNRDGYPSDPESIFLTDGASGAAKLIIQLIMRGPGDALLAPAPSYPLYSALAALSNGTIASYYLDEAKQWDAPVKEIERAYNDAIANGQTPRALVVINPGNPTGASLSRSALEDIVRFCQRNHVVLLADEVYQENVYTGAPPFISFKQIVRDLRADDVTLASFHSISKGFTGECGLRGGYMELANLDPEAMTQLLKLASLTLCANVIGQLAVGLMVHPPASNQIAAKYTKDRDEKLASLERRALKIAKALDALPGISCDKAQGAMYLFPNIDIPPLAVAAARKRNLQPDAFYALNLLEATGLVVVPGSGFGQLNGTWHFRTTFLPPEDDIDVVISTIGDFHHAFLTRYAESTHTHEL</sequence>
<dbReference type="InterPro" id="IPR015422">
    <property type="entry name" value="PyrdxlP-dep_Trfase_small"/>
</dbReference>
<evidence type="ECO:0000256" key="3">
    <source>
        <dbReference type="ARBA" id="ARBA00022576"/>
    </source>
</evidence>
<organism evidence="9">
    <name type="scientific">Aureoumbra lagunensis</name>
    <dbReference type="NCBI Taxonomy" id="44058"/>
    <lineage>
        <taxon>Eukaryota</taxon>
        <taxon>Sar</taxon>
        <taxon>Stramenopiles</taxon>
        <taxon>Ochrophyta</taxon>
        <taxon>Pelagophyceae</taxon>
        <taxon>Pelagomonadales</taxon>
        <taxon>Aureoumbra</taxon>
    </lineage>
</organism>
<dbReference type="GO" id="GO:0004021">
    <property type="term" value="F:L-alanine:2-oxoglutarate aminotransferase activity"/>
    <property type="evidence" value="ECO:0007669"/>
    <property type="project" value="TreeGrafter"/>
</dbReference>
<evidence type="ECO:0000259" key="8">
    <source>
        <dbReference type="Pfam" id="PF00155"/>
    </source>
</evidence>
<dbReference type="FunFam" id="3.90.1150.10:FF:000151">
    <property type="entry name" value="Alanine aminotransferase 2"/>
    <property type="match status" value="1"/>
</dbReference>
<dbReference type="AlphaFoldDB" id="A0A7S3JSP3"/>
<dbReference type="PANTHER" id="PTHR11751:SF29">
    <property type="entry name" value="ALANINE TRANSAMINASE"/>
    <property type="match status" value="1"/>
</dbReference>
<feature type="domain" description="Aminotransferase class I/classII large" evidence="8">
    <location>
        <begin position="110"/>
        <end position="483"/>
    </location>
</feature>
<dbReference type="UniPathway" id="UPA00528">
    <property type="reaction ID" value="UER00586"/>
</dbReference>
<dbReference type="InterPro" id="IPR015421">
    <property type="entry name" value="PyrdxlP-dep_Trfase_major"/>
</dbReference>
<name>A0A7S3JSP3_9STRA</name>
<evidence type="ECO:0000313" key="9">
    <source>
        <dbReference type="EMBL" id="CAE0361966.1"/>
    </source>
</evidence>
<keyword evidence="3" id="KW-0032">Aminotransferase</keyword>
<evidence type="ECO:0000256" key="7">
    <source>
        <dbReference type="SAM" id="SignalP"/>
    </source>
</evidence>
<dbReference type="FunFam" id="3.40.640.10:FF:000012">
    <property type="entry name" value="alanine aminotransferase 2"/>
    <property type="match status" value="1"/>
</dbReference>
<proteinExistence type="inferred from homology"/>
<comment type="subunit">
    <text evidence="2">Homodimer.</text>
</comment>
<keyword evidence="7" id="KW-0732">Signal</keyword>
<dbReference type="GO" id="GO:0030170">
    <property type="term" value="F:pyridoxal phosphate binding"/>
    <property type="evidence" value="ECO:0007669"/>
    <property type="project" value="InterPro"/>
</dbReference>
<dbReference type="Gene3D" id="3.40.640.10">
    <property type="entry name" value="Type I PLP-dependent aspartate aminotransferase-like (Major domain)"/>
    <property type="match status" value="1"/>
</dbReference>
<gene>
    <name evidence="9" type="ORF">ALAG00032_LOCUS2700</name>
</gene>
<reference evidence="9" key="1">
    <citation type="submission" date="2021-01" db="EMBL/GenBank/DDBJ databases">
        <authorList>
            <person name="Corre E."/>
            <person name="Pelletier E."/>
            <person name="Niang G."/>
            <person name="Scheremetjew M."/>
            <person name="Finn R."/>
            <person name="Kale V."/>
            <person name="Holt S."/>
            <person name="Cochrane G."/>
            <person name="Meng A."/>
            <person name="Brown T."/>
            <person name="Cohen L."/>
        </authorList>
    </citation>
    <scope>NUCLEOTIDE SEQUENCE</scope>
    <source>
        <strain evidence="9">CCMP1510</strain>
    </source>
</reference>
<accession>A0A7S3JSP3</accession>
<evidence type="ECO:0000256" key="1">
    <source>
        <dbReference type="ARBA" id="ARBA00001933"/>
    </source>
</evidence>
<protein>
    <recommendedName>
        <fullName evidence="8">Aminotransferase class I/classII large domain-containing protein</fullName>
    </recommendedName>
</protein>
<evidence type="ECO:0000256" key="6">
    <source>
        <dbReference type="ARBA" id="ARBA00025785"/>
    </source>
</evidence>
<dbReference type="Gene3D" id="1.10.287.1970">
    <property type="match status" value="1"/>
</dbReference>
<feature type="chain" id="PRO_5030539452" description="Aminotransferase class I/classII large domain-containing protein" evidence="7">
    <location>
        <begin position="19"/>
        <end position="504"/>
    </location>
</feature>
<dbReference type="SUPFAM" id="SSF53383">
    <property type="entry name" value="PLP-dependent transferases"/>
    <property type="match status" value="1"/>
</dbReference>
<dbReference type="Gene3D" id="3.90.1150.10">
    <property type="entry name" value="Aspartate Aminotransferase, domain 1"/>
    <property type="match status" value="1"/>
</dbReference>
<dbReference type="InterPro" id="IPR004839">
    <property type="entry name" value="Aminotransferase_I/II_large"/>
</dbReference>
<dbReference type="InterPro" id="IPR015424">
    <property type="entry name" value="PyrdxlP-dep_Trfase"/>
</dbReference>
<comment type="cofactor">
    <cofactor evidence="1">
        <name>pyridoxal 5'-phosphate</name>
        <dbReference type="ChEBI" id="CHEBI:597326"/>
    </cofactor>
</comment>
<keyword evidence="5" id="KW-0663">Pyridoxal phosphate</keyword>
<comment type="similarity">
    <text evidence="6">Belongs to the class-I pyridoxal-phosphate-dependent aminotransferase family. Alanine aminotransferase subfamily.</text>
</comment>
<dbReference type="InterPro" id="IPR045088">
    <property type="entry name" value="ALAT1/2-like"/>
</dbReference>
<dbReference type="PANTHER" id="PTHR11751">
    <property type="entry name" value="ALANINE AMINOTRANSFERASE"/>
    <property type="match status" value="1"/>
</dbReference>
<dbReference type="GO" id="GO:0042853">
    <property type="term" value="P:L-alanine catabolic process"/>
    <property type="evidence" value="ECO:0007669"/>
    <property type="project" value="UniProtKB-UniPathway"/>
</dbReference>
<dbReference type="CDD" id="cd00609">
    <property type="entry name" value="AAT_like"/>
    <property type="match status" value="1"/>
</dbReference>
<evidence type="ECO:0000256" key="4">
    <source>
        <dbReference type="ARBA" id="ARBA00022679"/>
    </source>
</evidence>
<dbReference type="Pfam" id="PF00155">
    <property type="entry name" value="Aminotran_1_2"/>
    <property type="match status" value="1"/>
</dbReference>
<dbReference type="EMBL" id="HBIJ01003799">
    <property type="protein sequence ID" value="CAE0361966.1"/>
    <property type="molecule type" value="Transcribed_RNA"/>
</dbReference>
<evidence type="ECO:0000256" key="2">
    <source>
        <dbReference type="ARBA" id="ARBA00011738"/>
    </source>
</evidence>